<proteinExistence type="predicted"/>
<feature type="compositionally biased region" description="Basic and acidic residues" evidence="1">
    <location>
        <begin position="39"/>
        <end position="67"/>
    </location>
</feature>
<keyword evidence="3" id="KW-1185">Reference proteome</keyword>
<evidence type="ECO:0000256" key="1">
    <source>
        <dbReference type="SAM" id="MobiDB-lite"/>
    </source>
</evidence>
<reference evidence="2" key="2">
    <citation type="submission" date="2015-06" db="UniProtKB">
        <authorList>
            <consortium name="EnsemblPlants"/>
        </authorList>
    </citation>
    <scope>IDENTIFICATION</scope>
    <source>
        <strain evidence="2">DM1-3 516 R44</strain>
    </source>
</reference>
<feature type="region of interest" description="Disordered" evidence="1">
    <location>
        <begin position="1"/>
        <end position="67"/>
    </location>
</feature>
<dbReference type="EnsemblPlants" id="PGSC0003DMT400041414">
    <property type="protein sequence ID" value="PGSC0003DMT400041414"/>
    <property type="gene ID" value="PGSC0003DMG400016047"/>
</dbReference>
<reference evidence="3" key="1">
    <citation type="journal article" date="2011" name="Nature">
        <title>Genome sequence and analysis of the tuber crop potato.</title>
        <authorList>
            <consortium name="The Potato Genome Sequencing Consortium"/>
        </authorList>
    </citation>
    <scope>NUCLEOTIDE SEQUENCE [LARGE SCALE GENOMIC DNA]</scope>
    <source>
        <strain evidence="3">cv. DM1-3 516 R44</strain>
    </source>
</reference>
<dbReference type="InParanoid" id="M1BBC6"/>
<dbReference type="HOGENOM" id="CLU_038432_0_0_1"/>
<dbReference type="Proteomes" id="UP000011115">
    <property type="component" value="Unassembled WGS sequence"/>
</dbReference>
<feature type="compositionally biased region" description="Polar residues" evidence="1">
    <location>
        <begin position="1"/>
        <end position="10"/>
    </location>
</feature>
<accession>M1BBC6</accession>
<evidence type="ECO:0000313" key="2">
    <source>
        <dbReference type="EnsemblPlants" id="PGSC0003DMT400041414"/>
    </source>
</evidence>
<sequence length="447" mass="52690">MTTTPVSHSNPKGKEKEKEKEEEEEEEEKEKEKEEDEKEKEQKKKKEKEKEKEKVKKKAKEKERKKNKEKKVEVVSCDVKRDKDDDYLACSDLEFKQLDFVFAFPKKKDWFFVMSQPNKCRTHEAWTFEVIPHLTHQVNAEEEISSPRILRWLRSKTKISKNIPDLYNPPHDAQEPSKETELLMNWLFFMGGDGCGIDAGVGQDQGATSYENALAFSVRSARNKMKILSCQEEEKILYQGNTKFEEEDLWRIANGRRRGSVGVQHVNAYKCVTIAEKNKLVDLTKAKELCAQYDMHYFSGEDFRTMTSIDIWWEDWYVDEILSLMREMHVRYPEYYDSTDRILDLNFYSNFKVRYDKMSEEATTVGGRSITQLINEFEWDEDMINYVRGIRPYPGGMDWIGAKRLLAVMNLNKTHFVALEILLHVGRMNVYDCLLMGMEHAKFLTFI</sequence>
<dbReference type="AlphaFoldDB" id="M1BBC6"/>
<organism evidence="2 3">
    <name type="scientific">Solanum tuberosum</name>
    <name type="common">Potato</name>
    <dbReference type="NCBI Taxonomy" id="4113"/>
    <lineage>
        <taxon>Eukaryota</taxon>
        <taxon>Viridiplantae</taxon>
        <taxon>Streptophyta</taxon>
        <taxon>Embryophyta</taxon>
        <taxon>Tracheophyta</taxon>
        <taxon>Spermatophyta</taxon>
        <taxon>Magnoliopsida</taxon>
        <taxon>eudicotyledons</taxon>
        <taxon>Gunneridae</taxon>
        <taxon>Pentapetalae</taxon>
        <taxon>asterids</taxon>
        <taxon>lamiids</taxon>
        <taxon>Solanales</taxon>
        <taxon>Solanaceae</taxon>
        <taxon>Solanoideae</taxon>
        <taxon>Solaneae</taxon>
        <taxon>Solanum</taxon>
    </lineage>
</organism>
<dbReference type="PaxDb" id="4113-PGSC0003DMT400041414"/>
<name>M1BBC6_SOLTU</name>
<dbReference type="Gramene" id="PGSC0003DMT400041414">
    <property type="protein sequence ID" value="PGSC0003DMT400041414"/>
    <property type="gene ID" value="PGSC0003DMG400016047"/>
</dbReference>
<evidence type="ECO:0000313" key="3">
    <source>
        <dbReference type="Proteomes" id="UP000011115"/>
    </source>
</evidence>
<feature type="compositionally biased region" description="Acidic residues" evidence="1">
    <location>
        <begin position="20"/>
        <end position="38"/>
    </location>
</feature>
<protein>
    <submittedName>
        <fullName evidence="2">Protein T13F3.8, confirmed by transcript evidence</fullName>
    </submittedName>
</protein>